<reference evidence="3" key="1">
    <citation type="submission" date="2017-09" db="EMBL/GenBank/DDBJ databases">
        <authorList>
            <person name="Feng G."/>
            <person name="Zhu H."/>
        </authorList>
    </citation>
    <scope>NUCLEOTIDE SEQUENCE [LARGE SCALE GENOMIC DNA]</scope>
    <source>
        <strain evidence="3">1PNM-20</strain>
    </source>
</reference>
<comment type="caution">
    <text evidence="1">Lacks conserved residue(s) required for the propagation of feature annotation.</text>
</comment>
<evidence type="ECO:0000313" key="2">
    <source>
        <dbReference type="EMBL" id="PAX06471.1"/>
    </source>
</evidence>
<feature type="transmembrane region" description="Helical" evidence="1">
    <location>
        <begin position="42"/>
        <end position="70"/>
    </location>
</feature>
<dbReference type="GO" id="GO:0005506">
    <property type="term" value="F:iron ion binding"/>
    <property type="evidence" value="ECO:0007669"/>
    <property type="project" value="UniProtKB-UniRule"/>
</dbReference>
<dbReference type="InterPro" id="IPR022270">
    <property type="entry name" value="Blh_diox"/>
</dbReference>
<keyword evidence="1" id="KW-0560">Oxidoreductase</keyword>
<feature type="transmembrane region" description="Helical" evidence="1">
    <location>
        <begin position="158"/>
        <end position="180"/>
    </location>
</feature>
<feature type="transmembrane region" description="Helical" evidence="1">
    <location>
        <begin position="236"/>
        <end position="255"/>
    </location>
</feature>
<feature type="transmembrane region" description="Helical" evidence="1">
    <location>
        <begin position="200"/>
        <end position="221"/>
    </location>
</feature>
<keyword evidence="1" id="KW-1003">Cell membrane</keyword>
<comment type="subcellular location">
    <subcellularLocation>
        <location evidence="1">Cell membrane</location>
        <topology evidence="1">Multi-pass membrane protein</topology>
    </subcellularLocation>
</comment>
<feature type="transmembrane region" description="Helical" evidence="1">
    <location>
        <begin position="120"/>
        <end position="143"/>
    </location>
</feature>
<comment type="function">
    <text evidence="1">Catalyzes the cleavage of beta-carotene at its central double bond (15,15') to yield two molecules of all-trans-retinal.</text>
</comment>
<comment type="caution">
    <text evidence="2">The sequence shown here is derived from an EMBL/GenBank/DDBJ whole genome shotgun (WGS) entry which is preliminary data.</text>
</comment>
<protein>
    <recommendedName>
        <fullName evidence="1">Probable beta-carotene 15,15'-dioxygenase</fullName>
        <ecNumber evidence="1">1.13.11.63</ecNumber>
    </recommendedName>
</protein>
<accession>A0A2A2SBU0</accession>
<keyword evidence="1" id="KW-0223">Dioxygenase</keyword>
<keyword evidence="3" id="KW-1185">Reference proteome</keyword>
<dbReference type="EC" id="1.13.11.63" evidence="1"/>
<proteinExistence type="inferred from homology"/>
<dbReference type="Pfam" id="PF15461">
    <property type="entry name" value="BCD"/>
    <property type="match status" value="1"/>
</dbReference>
<comment type="catalytic activity">
    <reaction evidence="1">
        <text>all-trans-beta-carotene + O2 = 2 all-trans-retinal</text>
        <dbReference type="Rhea" id="RHEA:32887"/>
        <dbReference type="ChEBI" id="CHEBI:15379"/>
        <dbReference type="ChEBI" id="CHEBI:17579"/>
        <dbReference type="ChEBI" id="CHEBI:17898"/>
        <dbReference type="EC" id="1.13.11.63"/>
    </reaction>
</comment>
<dbReference type="OrthoDB" id="7470281at2"/>
<keyword evidence="1" id="KW-1133">Transmembrane helix</keyword>
<keyword evidence="1" id="KW-0479">Metal-binding</keyword>
<keyword evidence="1" id="KW-0408">Iron</keyword>
<keyword evidence="1" id="KW-0812">Transmembrane</keyword>
<name>A0A2A2SBU0_9SPHN</name>
<evidence type="ECO:0000313" key="3">
    <source>
        <dbReference type="Proteomes" id="UP000218151"/>
    </source>
</evidence>
<gene>
    <name evidence="2" type="ORF">CKY28_17095</name>
</gene>
<comment type="similarity">
    <text evidence="1">Belongs to the Brp/Blh beta-carotene diooxygenase family.</text>
</comment>
<dbReference type="Proteomes" id="UP000218151">
    <property type="component" value="Unassembled WGS sequence"/>
</dbReference>
<dbReference type="HAMAP" id="MF_02093">
    <property type="entry name" value="Beta_carotene_diox"/>
    <property type="match status" value="1"/>
</dbReference>
<dbReference type="GO" id="GO:0010436">
    <property type="term" value="F:carotenoid dioxygenase activity"/>
    <property type="evidence" value="ECO:0007669"/>
    <property type="project" value="UniProtKB-UniRule"/>
</dbReference>
<comment type="cofactor">
    <cofactor evidence="1">
        <name>Fe(2+)</name>
        <dbReference type="ChEBI" id="CHEBI:29033"/>
    </cofactor>
</comment>
<keyword evidence="1" id="KW-0472">Membrane</keyword>
<dbReference type="NCBIfam" id="TIGR03753">
    <property type="entry name" value="blh_monoox"/>
    <property type="match status" value="1"/>
</dbReference>
<sequence>MQVAVLVAGVVLVGTPHGGLDHRAGREVLTPSFGAAWPLPFAGAYIGAAAAMVALWCALPVVGLALFLALSWAHFGEANSHGAWLVVERFARGGIPIVAPALAHPGDIDMIFGWMAGTDGAALATILRGPAAWAWVPALVAYLTRTALTRASASLESAALTAVAVALSPLLSFTLFFCLVHAPRAMIEAGRETGESPLHLLRNAAPLSFAAAAMAAAGYTLLVDGATPEVAAVRTVFIWLAALTVPHMLLTSIAARARQGRRRP</sequence>
<dbReference type="EMBL" id="NSLI01000006">
    <property type="protein sequence ID" value="PAX06471.1"/>
    <property type="molecule type" value="Genomic_DNA"/>
</dbReference>
<dbReference type="GO" id="GO:0003834">
    <property type="term" value="F:beta-carotene 15,15'-dioxygenase activity"/>
    <property type="evidence" value="ECO:0007669"/>
    <property type="project" value="UniProtKB-EC"/>
</dbReference>
<evidence type="ECO:0000256" key="1">
    <source>
        <dbReference type="HAMAP-Rule" id="MF_02093"/>
    </source>
</evidence>
<dbReference type="GO" id="GO:0016121">
    <property type="term" value="P:carotene catabolic process"/>
    <property type="evidence" value="ECO:0007669"/>
    <property type="project" value="UniProtKB-UniRule"/>
</dbReference>
<dbReference type="GO" id="GO:0005886">
    <property type="term" value="C:plasma membrane"/>
    <property type="evidence" value="ECO:0007669"/>
    <property type="project" value="UniProtKB-SubCell"/>
</dbReference>
<organism evidence="2 3">
    <name type="scientific">Sphingomonas lenta</name>
    <dbReference type="NCBI Taxonomy" id="1141887"/>
    <lineage>
        <taxon>Bacteria</taxon>
        <taxon>Pseudomonadati</taxon>
        <taxon>Pseudomonadota</taxon>
        <taxon>Alphaproteobacteria</taxon>
        <taxon>Sphingomonadales</taxon>
        <taxon>Sphingomonadaceae</taxon>
        <taxon>Sphingomonas</taxon>
    </lineage>
</organism>
<dbReference type="AlphaFoldDB" id="A0A2A2SBU0"/>